<dbReference type="AlphaFoldDB" id="A0A8T2UNU4"/>
<reference evidence="2" key="1">
    <citation type="submission" date="2021-08" db="EMBL/GenBank/DDBJ databases">
        <title>WGS assembly of Ceratopteris richardii.</title>
        <authorList>
            <person name="Marchant D.B."/>
            <person name="Chen G."/>
            <person name="Jenkins J."/>
            <person name="Shu S."/>
            <person name="Leebens-Mack J."/>
            <person name="Grimwood J."/>
            <person name="Schmutz J."/>
            <person name="Soltis P."/>
            <person name="Soltis D."/>
            <person name="Chen Z.-H."/>
        </authorList>
    </citation>
    <scope>NUCLEOTIDE SEQUENCE</scope>
    <source>
        <strain evidence="2">Whitten #5841</strain>
        <tissue evidence="2">Leaf</tissue>
    </source>
</reference>
<dbReference type="PANTHER" id="PTHR46475:SF1">
    <property type="entry name" value="REGULATORY PROTEIN NPR2"/>
    <property type="match status" value="1"/>
</dbReference>
<gene>
    <name evidence="2" type="ORF">KP509_05G055000</name>
</gene>
<dbReference type="Proteomes" id="UP000825935">
    <property type="component" value="Chromosome 5"/>
</dbReference>
<dbReference type="GO" id="GO:2000031">
    <property type="term" value="P:regulation of salicylic acid mediated signaling pathway"/>
    <property type="evidence" value="ECO:0007669"/>
    <property type="project" value="InterPro"/>
</dbReference>
<proteinExistence type="predicted"/>
<dbReference type="OrthoDB" id="1878386at2759"/>
<dbReference type="GO" id="GO:2000022">
    <property type="term" value="P:regulation of jasmonic acid mediated signaling pathway"/>
    <property type="evidence" value="ECO:0007669"/>
    <property type="project" value="InterPro"/>
</dbReference>
<dbReference type="GO" id="GO:0050832">
    <property type="term" value="P:defense response to fungus"/>
    <property type="evidence" value="ECO:0007669"/>
    <property type="project" value="TreeGrafter"/>
</dbReference>
<comment type="caution">
    <text evidence="2">The sequence shown here is derived from an EMBL/GenBank/DDBJ whole genome shotgun (WGS) entry which is preliminary data.</text>
</comment>
<dbReference type="GO" id="GO:0005634">
    <property type="term" value="C:nucleus"/>
    <property type="evidence" value="ECO:0007669"/>
    <property type="project" value="TreeGrafter"/>
</dbReference>
<evidence type="ECO:0000313" key="3">
    <source>
        <dbReference type="Proteomes" id="UP000825935"/>
    </source>
</evidence>
<dbReference type="InterPro" id="IPR044292">
    <property type="entry name" value="NPR"/>
</dbReference>
<dbReference type="Pfam" id="PF12313">
    <property type="entry name" value="NPR1_like_C"/>
    <property type="match status" value="1"/>
</dbReference>
<feature type="domain" description="NPR1/NIM1-like C-terminal" evidence="1">
    <location>
        <begin position="12"/>
        <end position="77"/>
    </location>
</feature>
<evidence type="ECO:0000313" key="2">
    <source>
        <dbReference type="EMBL" id="KAH7437072.1"/>
    </source>
</evidence>
<keyword evidence="3" id="KW-1185">Reference proteome</keyword>
<dbReference type="PANTHER" id="PTHR46475">
    <property type="entry name" value="REGULATORY PROTEIN NPR3"/>
    <property type="match status" value="1"/>
</dbReference>
<dbReference type="EMBL" id="CM035410">
    <property type="protein sequence ID" value="KAH7437072.1"/>
    <property type="molecule type" value="Genomic_DNA"/>
</dbReference>
<protein>
    <recommendedName>
        <fullName evidence="1">NPR1/NIM1-like C-terminal domain-containing protein</fullName>
    </recommendedName>
</protein>
<name>A0A8T2UNU4_CERRI</name>
<dbReference type="GO" id="GO:0042742">
    <property type="term" value="P:defense response to bacterium"/>
    <property type="evidence" value="ECO:0007669"/>
    <property type="project" value="TreeGrafter"/>
</dbReference>
<dbReference type="InterPro" id="IPR021094">
    <property type="entry name" value="NPR1/NIM1-like_C"/>
</dbReference>
<accession>A0A8T2UNU4</accession>
<dbReference type="GO" id="GO:0009862">
    <property type="term" value="P:systemic acquired resistance, salicylic acid mediated signaling pathway"/>
    <property type="evidence" value="ECO:0007669"/>
    <property type="project" value="InterPro"/>
</dbReference>
<evidence type="ECO:0000259" key="1">
    <source>
        <dbReference type="Pfam" id="PF12313"/>
    </source>
</evidence>
<sequence>MDGWMDGWFYLTVSLGKKLFPRCTRVLNSFMDDDLSDQGAFKVGSPEEHAGKKQRYSELKSVVAEAFQKDVAAMERHPADSCKG</sequence>
<organism evidence="2 3">
    <name type="scientific">Ceratopteris richardii</name>
    <name type="common">Triangle waterfern</name>
    <dbReference type="NCBI Taxonomy" id="49495"/>
    <lineage>
        <taxon>Eukaryota</taxon>
        <taxon>Viridiplantae</taxon>
        <taxon>Streptophyta</taxon>
        <taxon>Embryophyta</taxon>
        <taxon>Tracheophyta</taxon>
        <taxon>Polypodiopsida</taxon>
        <taxon>Polypodiidae</taxon>
        <taxon>Polypodiales</taxon>
        <taxon>Pteridineae</taxon>
        <taxon>Pteridaceae</taxon>
        <taxon>Parkerioideae</taxon>
        <taxon>Ceratopteris</taxon>
    </lineage>
</organism>